<comment type="caution">
    <text evidence="1">The sequence shown here is derived from an EMBL/GenBank/DDBJ whole genome shotgun (WGS) entry which is preliminary data.</text>
</comment>
<keyword evidence="2" id="KW-1185">Reference proteome</keyword>
<proteinExistence type="predicted"/>
<reference evidence="1" key="1">
    <citation type="journal article" date="2022" name="Int. J. Mol. Sci.">
        <title>Draft Genome of Tanacetum Coccineum: Genomic Comparison of Closely Related Tanacetum-Family Plants.</title>
        <authorList>
            <person name="Yamashiro T."/>
            <person name="Shiraishi A."/>
            <person name="Nakayama K."/>
            <person name="Satake H."/>
        </authorList>
    </citation>
    <scope>NUCLEOTIDE SEQUENCE</scope>
</reference>
<reference evidence="1" key="2">
    <citation type="submission" date="2022-01" db="EMBL/GenBank/DDBJ databases">
        <authorList>
            <person name="Yamashiro T."/>
            <person name="Shiraishi A."/>
            <person name="Satake H."/>
            <person name="Nakayama K."/>
        </authorList>
    </citation>
    <scope>NUCLEOTIDE SEQUENCE</scope>
</reference>
<dbReference type="Proteomes" id="UP001151760">
    <property type="component" value="Unassembled WGS sequence"/>
</dbReference>
<evidence type="ECO:0000313" key="2">
    <source>
        <dbReference type="Proteomes" id="UP001151760"/>
    </source>
</evidence>
<accession>A0ABQ5GX01</accession>
<organism evidence="1 2">
    <name type="scientific">Tanacetum coccineum</name>
    <dbReference type="NCBI Taxonomy" id="301880"/>
    <lineage>
        <taxon>Eukaryota</taxon>
        <taxon>Viridiplantae</taxon>
        <taxon>Streptophyta</taxon>
        <taxon>Embryophyta</taxon>
        <taxon>Tracheophyta</taxon>
        <taxon>Spermatophyta</taxon>
        <taxon>Magnoliopsida</taxon>
        <taxon>eudicotyledons</taxon>
        <taxon>Gunneridae</taxon>
        <taxon>Pentapetalae</taxon>
        <taxon>asterids</taxon>
        <taxon>campanulids</taxon>
        <taxon>Asterales</taxon>
        <taxon>Asteraceae</taxon>
        <taxon>Asteroideae</taxon>
        <taxon>Anthemideae</taxon>
        <taxon>Anthemidinae</taxon>
        <taxon>Tanacetum</taxon>
    </lineage>
</organism>
<gene>
    <name evidence="1" type="ORF">Tco_1053962</name>
</gene>
<evidence type="ECO:0000313" key="1">
    <source>
        <dbReference type="EMBL" id="GJT79620.1"/>
    </source>
</evidence>
<protein>
    <submittedName>
        <fullName evidence="1">Uncharacterized protein</fullName>
    </submittedName>
</protein>
<name>A0ABQ5GX01_9ASTR</name>
<sequence length="210" mass="24597">MKMLQARENLMEAIQAFLKKYDQIPPKEKSMALLLAEERFLKIKKAVKEEQNQPENIQELLLKLINDLQILNGIQLKQEEQTAKDEFFDPGGDIDEIEFLLHHDPSTPKISIASILEGFTDQPPLEENDDLFNLESKENKWKKILYDAPIDDLMTEDKVFDHGIPEKIFPPTYVSLPFKDRHYFSLTFVIRISSFSHLFYGFFSFSLLRE</sequence>
<dbReference type="EMBL" id="BQNB010018915">
    <property type="protein sequence ID" value="GJT79620.1"/>
    <property type="molecule type" value="Genomic_DNA"/>
</dbReference>